<keyword evidence="2 4" id="KW-0456">Lyase</keyword>
<dbReference type="GO" id="GO:0008840">
    <property type="term" value="F:4-hydroxy-tetrahydrodipicolinate synthase activity"/>
    <property type="evidence" value="ECO:0007669"/>
    <property type="project" value="UniProtKB-EC"/>
</dbReference>
<keyword evidence="3" id="KW-0704">Schiff base</keyword>
<dbReference type="EC" id="4.3.3.7" evidence="4"/>
<organism evidence="4 5">
    <name type="scientific">Actinopolymorpha pittospori</name>
    <dbReference type="NCBI Taxonomy" id="648752"/>
    <lineage>
        <taxon>Bacteria</taxon>
        <taxon>Bacillati</taxon>
        <taxon>Actinomycetota</taxon>
        <taxon>Actinomycetes</taxon>
        <taxon>Propionibacteriales</taxon>
        <taxon>Actinopolymorphaceae</taxon>
        <taxon>Actinopolymorpha</taxon>
    </lineage>
</organism>
<evidence type="ECO:0000313" key="5">
    <source>
        <dbReference type="Proteomes" id="UP000638648"/>
    </source>
</evidence>
<gene>
    <name evidence="4" type="ORF">HEB94_007544</name>
</gene>
<dbReference type="Proteomes" id="UP000638648">
    <property type="component" value="Unassembled WGS sequence"/>
</dbReference>
<dbReference type="PROSITE" id="PS00665">
    <property type="entry name" value="DHDPS_1"/>
    <property type="match status" value="1"/>
</dbReference>
<evidence type="ECO:0000256" key="2">
    <source>
        <dbReference type="ARBA" id="ARBA00023239"/>
    </source>
</evidence>
<dbReference type="Gene3D" id="3.20.20.70">
    <property type="entry name" value="Aldolase class I"/>
    <property type="match status" value="1"/>
</dbReference>
<dbReference type="Pfam" id="PF00701">
    <property type="entry name" value="DHDPS"/>
    <property type="match status" value="1"/>
</dbReference>
<dbReference type="RefSeq" id="WP_192754026.1">
    <property type="nucleotide sequence ID" value="NZ_BAABJL010000095.1"/>
</dbReference>
<dbReference type="SUPFAM" id="SSF51569">
    <property type="entry name" value="Aldolase"/>
    <property type="match status" value="1"/>
</dbReference>
<dbReference type="AlphaFoldDB" id="A0A927RN15"/>
<dbReference type="CDD" id="cd00408">
    <property type="entry name" value="DHDPS-like"/>
    <property type="match status" value="1"/>
</dbReference>
<dbReference type="InterPro" id="IPR020624">
    <property type="entry name" value="Schiff_base-form_aldolases_CS"/>
</dbReference>
<evidence type="ECO:0000313" key="4">
    <source>
        <dbReference type="EMBL" id="MBE1610696.1"/>
    </source>
</evidence>
<reference evidence="4" key="1">
    <citation type="submission" date="2020-10" db="EMBL/GenBank/DDBJ databases">
        <title>Sequencing the genomes of 1000 actinobacteria strains.</title>
        <authorList>
            <person name="Klenk H.-P."/>
        </authorList>
    </citation>
    <scope>NUCLEOTIDE SEQUENCE</scope>
    <source>
        <strain evidence="4">DSM 45354</strain>
    </source>
</reference>
<dbReference type="SMART" id="SM01130">
    <property type="entry name" value="DHDPS"/>
    <property type="match status" value="1"/>
</dbReference>
<evidence type="ECO:0000256" key="1">
    <source>
        <dbReference type="ARBA" id="ARBA00007592"/>
    </source>
</evidence>
<evidence type="ECO:0000256" key="3">
    <source>
        <dbReference type="ARBA" id="ARBA00023270"/>
    </source>
</evidence>
<dbReference type="InterPro" id="IPR002220">
    <property type="entry name" value="DapA-like"/>
</dbReference>
<keyword evidence="5" id="KW-1185">Reference proteome</keyword>
<dbReference type="PANTHER" id="PTHR12128">
    <property type="entry name" value="DIHYDRODIPICOLINATE SYNTHASE"/>
    <property type="match status" value="1"/>
</dbReference>
<proteinExistence type="inferred from homology"/>
<comment type="similarity">
    <text evidence="1">Belongs to the DapA family.</text>
</comment>
<protein>
    <submittedName>
        <fullName evidence="4">4-hydroxy-tetrahydrodipicolinate synthase</fullName>
        <ecNumber evidence="4">4.3.3.7</ecNumber>
    </submittedName>
</protein>
<dbReference type="EMBL" id="JADBEM010000001">
    <property type="protein sequence ID" value="MBE1610696.1"/>
    <property type="molecule type" value="Genomic_DNA"/>
</dbReference>
<dbReference type="InterPro" id="IPR013785">
    <property type="entry name" value="Aldolase_TIM"/>
</dbReference>
<name>A0A927RN15_9ACTN</name>
<dbReference type="PANTHER" id="PTHR12128:SF66">
    <property type="entry name" value="4-HYDROXY-2-OXOGLUTARATE ALDOLASE, MITOCHONDRIAL"/>
    <property type="match status" value="1"/>
</dbReference>
<sequence>MAEPTFEGVGIALLTQFTQDGAVDVAGTIDHARRLTDAGARSILVAGTTGEAETLDDDERVALIAAAREGLPDDVTVIAGASGSWPRGLAVRAAAARKAGADAVLVSPSRGGIPQADVFGAASEAVGGAERLIGYHNPGPLGVPGIEVDSLSKLPFGAIKDSSADPVRLLQELASWDGRIYVGSAALLALAGPLGATGALLAFANVEPETCIKAWDGDAKAQRSLTDIMLAVRKHGLRALKEATAEKYGTSPVCRLGLR</sequence>
<accession>A0A927RN15</accession>
<comment type="caution">
    <text evidence="4">The sequence shown here is derived from an EMBL/GenBank/DDBJ whole genome shotgun (WGS) entry which is preliminary data.</text>
</comment>